<reference evidence="1 2" key="1">
    <citation type="submission" date="2014-04" db="EMBL/GenBank/DDBJ databases">
        <title>Evolutionary Origins and Diversification of the Mycorrhizal Mutualists.</title>
        <authorList>
            <consortium name="DOE Joint Genome Institute"/>
            <consortium name="Mycorrhizal Genomics Consortium"/>
            <person name="Kohler A."/>
            <person name="Kuo A."/>
            <person name="Nagy L.G."/>
            <person name="Floudas D."/>
            <person name="Copeland A."/>
            <person name="Barry K.W."/>
            <person name="Cichocki N."/>
            <person name="Veneault-Fourrey C."/>
            <person name="LaButti K."/>
            <person name="Lindquist E.A."/>
            <person name="Lipzen A."/>
            <person name="Lundell T."/>
            <person name="Morin E."/>
            <person name="Murat C."/>
            <person name="Riley R."/>
            <person name="Ohm R."/>
            <person name="Sun H."/>
            <person name="Tunlid A."/>
            <person name="Henrissat B."/>
            <person name="Grigoriev I.V."/>
            <person name="Hibbett D.S."/>
            <person name="Martin F."/>
        </authorList>
    </citation>
    <scope>NUCLEOTIDE SEQUENCE [LARGE SCALE GENOMIC DNA]</scope>
    <source>
        <strain evidence="1 2">MD-312</strain>
    </source>
</reference>
<proteinExistence type="predicted"/>
<dbReference type="Pfam" id="PF00400">
    <property type="entry name" value="WD40"/>
    <property type="match status" value="1"/>
</dbReference>
<sequence>MFDGQTVVFVSCACISVWNTETSQVDQFISDWVMDVRGLCISPNGKLLAVTCESAVHLVAVETWTRLGLPFHHPRSAFCIALSPDNRSLASGCADNDIYTYGA</sequence>
<gene>
    <name evidence="1" type="ORF">HYDPIDRAFT_116972</name>
</gene>
<dbReference type="AlphaFoldDB" id="A0A0C9W3F0"/>
<dbReference type="InterPro" id="IPR001680">
    <property type="entry name" value="WD40_rpt"/>
</dbReference>
<keyword evidence="2" id="KW-1185">Reference proteome</keyword>
<evidence type="ECO:0000313" key="2">
    <source>
        <dbReference type="Proteomes" id="UP000053820"/>
    </source>
</evidence>
<dbReference type="Gene3D" id="2.130.10.10">
    <property type="entry name" value="YVTN repeat-like/Quinoprotein amine dehydrogenase"/>
    <property type="match status" value="1"/>
</dbReference>
<dbReference type="EMBL" id="KN839870">
    <property type="protein sequence ID" value="KIJ60673.1"/>
    <property type="molecule type" value="Genomic_DNA"/>
</dbReference>
<dbReference type="HOGENOM" id="CLU_2264115_0_0_1"/>
<dbReference type="InterPro" id="IPR015943">
    <property type="entry name" value="WD40/YVTN_repeat-like_dom_sf"/>
</dbReference>
<dbReference type="Proteomes" id="UP000053820">
    <property type="component" value="Unassembled WGS sequence"/>
</dbReference>
<dbReference type="SUPFAM" id="SSF82171">
    <property type="entry name" value="DPP6 N-terminal domain-like"/>
    <property type="match status" value="1"/>
</dbReference>
<organism evidence="1 2">
    <name type="scientific">Hydnomerulius pinastri MD-312</name>
    <dbReference type="NCBI Taxonomy" id="994086"/>
    <lineage>
        <taxon>Eukaryota</taxon>
        <taxon>Fungi</taxon>
        <taxon>Dikarya</taxon>
        <taxon>Basidiomycota</taxon>
        <taxon>Agaricomycotina</taxon>
        <taxon>Agaricomycetes</taxon>
        <taxon>Agaricomycetidae</taxon>
        <taxon>Boletales</taxon>
        <taxon>Boletales incertae sedis</taxon>
        <taxon>Leucogyrophana</taxon>
    </lineage>
</organism>
<protein>
    <recommendedName>
        <fullName evidence="3">Anaphase-promoting complex subunit 4 WD40 domain-containing protein</fullName>
    </recommendedName>
</protein>
<evidence type="ECO:0008006" key="3">
    <source>
        <dbReference type="Google" id="ProtNLM"/>
    </source>
</evidence>
<evidence type="ECO:0000313" key="1">
    <source>
        <dbReference type="EMBL" id="KIJ60673.1"/>
    </source>
</evidence>
<accession>A0A0C9W3F0</accession>
<name>A0A0C9W3F0_9AGAM</name>